<dbReference type="KEGG" id="pye:A6J80_10450"/>
<dbReference type="AlphaFoldDB" id="A0A1V0GSD0"/>
<keyword evidence="3" id="KW-1185">Reference proteome</keyword>
<evidence type="ECO:0000259" key="1">
    <source>
        <dbReference type="Pfam" id="PF00561"/>
    </source>
</evidence>
<proteinExistence type="predicted"/>
<protein>
    <recommendedName>
        <fullName evidence="1">AB hydrolase-1 domain-containing protein</fullName>
    </recommendedName>
</protein>
<sequence>MASSSDGAFRNFRINLEKLDVARQFDLWGFDYDTNQSFSDSADQLVNALRRQELGDCSIHFIGHSMGGLVARMAVLRHNLPNVQRLITLATPNHGA</sequence>
<dbReference type="PANTHER" id="PTHR37946:SF1">
    <property type="entry name" value="SLL1969 PROTEIN"/>
    <property type="match status" value="1"/>
</dbReference>
<organism evidence="2 3">
    <name type="scientific">Paracoccus yeei</name>
    <dbReference type="NCBI Taxonomy" id="147645"/>
    <lineage>
        <taxon>Bacteria</taxon>
        <taxon>Pseudomonadati</taxon>
        <taxon>Pseudomonadota</taxon>
        <taxon>Alphaproteobacteria</taxon>
        <taxon>Rhodobacterales</taxon>
        <taxon>Paracoccaceae</taxon>
        <taxon>Paracoccus</taxon>
    </lineage>
</organism>
<dbReference type="EMBL" id="CP020442">
    <property type="protein sequence ID" value="ARC36752.1"/>
    <property type="molecule type" value="Genomic_DNA"/>
</dbReference>
<dbReference type="RefSeq" id="WP_080621397.1">
    <property type="nucleotide sequence ID" value="NZ_CP020442.2"/>
</dbReference>
<dbReference type="Proteomes" id="UP000191257">
    <property type="component" value="Chromosome"/>
</dbReference>
<gene>
    <name evidence="2" type="ORF">A6J80_10450</name>
</gene>
<dbReference type="Pfam" id="PF00561">
    <property type="entry name" value="Abhydrolase_1"/>
    <property type="match status" value="1"/>
</dbReference>
<evidence type="ECO:0000313" key="3">
    <source>
        <dbReference type="Proteomes" id="UP000191257"/>
    </source>
</evidence>
<dbReference type="Gene3D" id="3.40.50.1820">
    <property type="entry name" value="alpha/beta hydrolase"/>
    <property type="match status" value="1"/>
</dbReference>
<evidence type="ECO:0000313" key="2">
    <source>
        <dbReference type="EMBL" id="ARC36752.1"/>
    </source>
</evidence>
<feature type="domain" description="AB hydrolase-1" evidence="1">
    <location>
        <begin position="25"/>
        <end position="93"/>
    </location>
</feature>
<accession>A0A1V0GSD0</accession>
<dbReference type="STRING" id="147645.A6J80_10450"/>
<name>A0A1V0GSD0_9RHOB</name>
<reference evidence="2" key="1">
    <citation type="submission" date="2017-12" db="EMBL/GenBank/DDBJ databases">
        <title>FDA dAtabase for Regulatory Grade micrObial Sequences (FDA-ARGOS): Supporting development and validation of Infectious Disease Dx tests.</title>
        <authorList>
            <person name="Campos J."/>
            <person name="Goldberg B."/>
            <person name="Tallon L."/>
            <person name="Sadzewicz L."/>
            <person name="Sengamalay N."/>
            <person name="Ott S."/>
            <person name="Godinez A."/>
            <person name="Nagaraj S."/>
            <person name="Vyas G."/>
            <person name="Aluvathingal J."/>
            <person name="Nadendla S."/>
            <person name="Geyer C."/>
            <person name="Nandy P."/>
            <person name="Hobson J."/>
            <person name="Sichtig H."/>
        </authorList>
    </citation>
    <scope>NUCLEOTIDE SEQUENCE</scope>
    <source>
        <strain evidence="2">FDAARGOS_252</strain>
    </source>
</reference>
<dbReference type="InterPro" id="IPR000073">
    <property type="entry name" value="AB_hydrolase_1"/>
</dbReference>
<dbReference type="SUPFAM" id="SSF53474">
    <property type="entry name" value="alpha/beta-Hydrolases"/>
    <property type="match status" value="1"/>
</dbReference>
<dbReference type="InterPro" id="IPR029058">
    <property type="entry name" value="AB_hydrolase_fold"/>
</dbReference>
<dbReference type="PANTHER" id="PTHR37946">
    <property type="entry name" value="SLL1969 PROTEIN"/>
    <property type="match status" value="1"/>
</dbReference>